<evidence type="ECO:0000313" key="3">
    <source>
        <dbReference type="RefSeq" id="XP_027466995.1"/>
    </source>
</evidence>
<dbReference type="GeneID" id="113932288"/>
<evidence type="ECO:0000313" key="2">
    <source>
        <dbReference type="Proteomes" id="UP000515165"/>
    </source>
</evidence>
<protein>
    <submittedName>
        <fullName evidence="3">Uncharacterized protein LOC113932288</fullName>
    </submittedName>
</protein>
<dbReference type="KEGG" id="zca:113932288"/>
<dbReference type="AlphaFoldDB" id="A0A6J2EDJ6"/>
<keyword evidence="2" id="KW-1185">Reference proteome</keyword>
<name>A0A6J2EDJ6_ZALCA</name>
<feature type="compositionally biased region" description="Basic and acidic residues" evidence="1">
    <location>
        <begin position="1"/>
        <end position="13"/>
    </location>
</feature>
<organism evidence="2 3">
    <name type="scientific">Zalophus californianus</name>
    <name type="common">California sealion</name>
    <dbReference type="NCBI Taxonomy" id="9704"/>
    <lineage>
        <taxon>Eukaryota</taxon>
        <taxon>Metazoa</taxon>
        <taxon>Chordata</taxon>
        <taxon>Craniata</taxon>
        <taxon>Vertebrata</taxon>
        <taxon>Euteleostomi</taxon>
        <taxon>Mammalia</taxon>
        <taxon>Eutheria</taxon>
        <taxon>Laurasiatheria</taxon>
        <taxon>Carnivora</taxon>
        <taxon>Caniformia</taxon>
        <taxon>Pinnipedia</taxon>
        <taxon>Otariidae</taxon>
        <taxon>Zalophus</taxon>
    </lineage>
</organism>
<dbReference type="Proteomes" id="UP000515165">
    <property type="component" value="Chromosome 10"/>
</dbReference>
<sequence length="301" mass="34057">MQKGRVSADESQGRIRVGGPNQEDVLAAQARHGLSSLLPAAGCSVSPRLQSPAAAGRDAGWFFQENSRKNSGRYLKAQHPVCTNRMNSDCPRQPEPCVGSFLLRVWQRLKEGATGTPKPQQPVLPNTKQRSRREGRWFRGHSRARLPGRGAGQTPGRSDPKRTSGVNHLSSLTEGSKKMGEWGERITQRGCKTLQLLREASLATRNLRYRKRQTYVSFGQQNKAVFLDSSKVLPIRTKNTNIRNHVSFTKKYHMYNSNNSRQQNTQKFKLYKYHAEQTNYKTEKEIKLVDSTSLTCLIFLE</sequence>
<proteinExistence type="predicted"/>
<dbReference type="RefSeq" id="XP_027466995.1">
    <property type="nucleotide sequence ID" value="XM_027611194.2"/>
</dbReference>
<feature type="region of interest" description="Disordered" evidence="1">
    <location>
        <begin position="112"/>
        <end position="177"/>
    </location>
</feature>
<accession>A0A6J2EDJ6</accession>
<gene>
    <name evidence="3" type="primary">LOC113932288</name>
</gene>
<evidence type="ECO:0000256" key="1">
    <source>
        <dbReference type="SAM" id="MobiDB-lite"/>
    </source>
</evidence>
<feature type="compositionally biased region" description="Polar residues" evidence="1">
    <location>
        <begin position="164"/>
        <end position="174"/>
    </location>
</feature>
<reference evidence="3" key="1">
    <citation type="submission" date="2025-08" db="UniProtKB">
        <authorList>
            <consortium name="RefSeq"/>
        </authorList>
    </citation>
    <scope>IDENTIFICATION</scope>
    <source>
        <tissue evidence="3">Blood</tissue>
    </source>
</reference>
<feature type="region of interest" description="Disordered" evidence="1">
    <location>
        <begin position="1"/>
        <end position="20"/>
    </location>
</feature>